<protein>
    <submittedName>
        <fullName evidence="2">Uncharacterized protein</fullName>
    </submittedName>
</protein>
<keyword evidence="3" id="KW-1185">Reference proteome</keyword>
<dbReference type="EMBL" id="VCAO01000012">
    <property type="protein sequence ID" value="TMM45339.1"/>
    <property type="molecule type" value="Genomic_DNA"/>
</dbReference>
<organism evidence="2 3">
    <name type="scientific">Qipengyuania marisflavi</name>
    <dbReference type="NCBI Taxonomy" id="2486356"/>
    <lineage>
        <taxon>Bacteria</taxon>
        <taxon>Pseudomonadati</taxon>
        <taxon>Pseudomonadota</taxon>
        <taxon>Alphaproteobacteria</taxon>
        <taxon>Sphingomonadales</taxon>
        <taxon>Erythrobacteraceae</taxon>
        <taxon>Qipengyuania</taxon>
    </lineage>
</organism>
<dbReference type="Proteomes" id="UP000309668">
    <property type="component" value="Unassembled WGS sequence"/>
</dbReference>
<evidence type="ECO:0000313" key="3">
    <source>
        <dbReference type="Proteomes" id="UP000309668"/>
    </source>
</evidence>
<feature type="compositionally biased region" description="Basic and acidic residues" evidence="1">
    <location>
        <begin position="119"/>
        <end position="136"/>
    </location>
</feature>
<proteinExistence type="predicted"/>
<feature type="region of interest" description="Disordered" evidence="1">
    <location>
        <begin position="119"/>
        <end position="139"/>
    </location>
</feature>
<sequence length="155" mass="17433">MRRMSRFNPAGGIADFWHEFTRPNPYRWPILLASFAATGTMMYSFTQERVYLPPDKPQVNFITTFAPDRTLEEIRASNLANQKIKEKREAEQAEREEAAKEAYRALGRATGLDVDAMEAEARADKAREDAAEKARMDALTAQMQAADNAVATTGE</sequence>
<name>A0A5S3NYK9_9SPHN</name>
<comment type="caution">
    <text evidence="2">The sequence shown here is derived from an EMBL/GenBank/DDBJ whole genome shotgun (WGS) entry which is preliminary data.</text>
</comment>
<reference evidence="2 3" key="1">
    <citation type="submission" date="2019-05" db="EMBL/GenBank/DDBJ databases">
        <title>Erythrobacter marisflavi sp. nov., isolated from isolated from water of an estuary environment.</title>
        <authorList>
            <person name="Yoon J.-H."/>
        </authorList>
    </citation>
    <scope>NUCLEOTIDE SEQUENCE [LARGE SCALE GENOMIC DNA]</scope>
    <source>
        <strain evidence="2 3">KEM-5</strain>
    </source>
</reference>
<evidence type="ECO:0000313" key="2">
    <source>
        <dbReference type="EMBL" id="TMM45339.1"/>
    </source>
</evidence>
<gene>
    <name evidence="2" type="ORF">FEV51_12750</name>
</gene>
<dbReference type="OrthoDB" id="7391871at2"/>
<dbReference type="AlphaFoldDB" id="A0A5S3NYK9"/>
<evidence type="ECO:0000256" key="1">
    <source>
        <dbReference type="SAM" id="MobiDB-lite"/>
    </source>
</evidence>
<accession>A0A5S3NYK9</accession>